<reference evidence="1 2" key="1">
    <citation type="submission" date="2023-12" db="EMBL/GenBank/DDBJ databases">
        <title>the genome sequence of Hyalangium sp. s54d21.</title>
        <authorList>
            <person name="Zhang X."/>
        </authorList>
    </citation>
    <scope>NUCLEOTIDE SEQUENCE [LARGE SCALE GENOMIC DNA]</scope>
    <source>
        <strain evidence="2">s54d21</strain>
    </source>
</reference>
<organism evidence="1 2">
    <name type="scientific">Hyalangium rubrum</name>
    <dbReference type="NCBI Taxonomy" id="3103134"/>
    <lineage>
        <taxon>Bacteria</taxon>
        <taxon>Pseudomonadati</taxon>
        <taxon>Myxococcota</taxon>
        <taxon>Myxococcia</taxon>
        <taxon>Myxococcales</taxon>
        <taxon>Cystobacterineae</taxon>
        <taxon>Archangiaceae</taxon>
        <taxon>Hyalangium</taxon>
    </lineage>
</organism>
<dbReference type="RefSeq" id="WP_321548994.1">
    <property type="nucleotide sequence ID" value="NZ_JAXIVS010000010.1"/>
</dbReference>
<dbReference type="EMBL" id="JAXIVS010000010">
    <property type="protein sequence ID" value="MDY7230274.1"/>
    <property type="molecule type" value="Genomic_DNA"/>
</dbReference>
<gene>
    <name evidence="1" type="ORF">SYV04_28010</name>
</gene>
<proteinExistence type="predicted"/>
<keyword evidence="2" id="KW-1185">Reference proteome</keyword>
<protein>
    <submittedName>
        <fullName evidence="1">Uncharacterized protein</fullName>
    </submittedName>
</protein>
<accession>A0ABU5HB04</accession>
<name>A0ABU5HB04_9BACT</name>
<sequence>MLNQFLLIGLASIGVNTTEIPEEEPTTLPGTTCTATVLGPTYSFGGRMYFHFETTCDAPVAAITINASVVGPTSAYGSKTCLLTNKCTFWLAATYKRGTWTWTNNTSYTFGTSVASQTLTFKQ</sequence>
<evidence type="ECO:0000313" key="2">
    <source>
        <dbReference type="Proteomes" id="UP001291309"/>
    </source>
</evidence>
<dbReference type="Proteomes" id="UP001291309">
    <property type="component" value="Unassembled WGS sequence"/>
</dbReference>
<evidence type="ECO:0000313" key="1">
    <source>
        <dbReference type="EMBL" id="MDY7230274.1"/>
    </source>
</evidence>
<comment type="caution">
    <text evidence="1">The sequence shown here is derived from an EMBL/GenBank/DDBJ whole genome shotgun (WGS) entry which is preliminary data.</text>
</comment>